<evidence type="ECO:0000313" key="2">
    <source>
        <dbReference type="Proteomes" id="UP000299102"/>
    </source>
</evidence>
<keyword evidence="2" id="KW-1185">Reference proteome</keyword>
<dbReference type="Proteomes" id="UP000299102">
    <property type="component" value="Unassembled WGS sequence"/>
</dbReference>
<proteinExistence type="predicted"/>
<comment type="caution">
    <text evidence="1">The sequence shown here is derived from an EMBL/GenBank/DDBJ whole genome shotgun (WGS) entry which is preliminary data.</text>
</comment>
<protein>
    <submittedName>
        <fullName evidence="1">Uncharacterized protein</fullName>
    </submittedName>
</protein>
<dbReference type="EMBL" id="BGZK01001540">
    <property type="protein sequence ID" value="GBP81962.1"/>
    <property type="molecule type" value="Genomic_DNA"/>
</dbReference>
<gene>
    <name evidence="1" type="ORF">EVAR_62781_1</name>
</gene>
<accession>A0A4C1Z3X5</accession>
<organism evidence="1 2">
    <name type="scientific">Eumeta variegata</name>
    <name type="common">Bagworm moth</name>
    <name type="synonym">Eumeta japonica</name>
    <dbReference type="NCBI Taxonomy" id="151549"/>
    <lineage>
        <taxon>Eukaryota</taxon>
        <taxon>Metazoa</taxon>
        <taxon>Ecdysozoa</taxon>
        <taxon>Arthropoda</taxon>
        <taxon>Hexapoda</taxon>
        <taxon>Insecta</taxon>
        <taxon>Pterygota</taxon>
        <taxon>Neoptera</taxon>
        <taxon>Endopterygota</taxon>
        <taxon>Lepidoptera</taxon>
        <taxon>Glossata</taxon>
        <taxon>Ditrysia</taxon>
        <taxon>Tineoidea</taxon>
        <taxon>Psychidae</taxon>
        <taxon>Oiketicinae</taxon>
        <taxon>Eumeta</taxon>
    </lineage>
</organism>
<name>A0A4C1Z3X5_EUMVA</name>
<evidence type="ECO:0000313" key="1">
    <source>
        <dbReference type="EMBL" id="GBP81962.1"/>
    </source>
</evidence>
<reference evidence="1 2" key="1">
    <citation type="journal article" date="2019" name="Commun. Biol.">
        <title>The bagworm genome reveals a unique fibroin gene that provides high tensile strength.</title>
        <authorList>
            <person name="Kono N."/>
            <person name="Nakamura H."/>
            <person name="Ohtoshi R."/>
            <person name="Tomita M."/>
            <person name="Numata K."/>
            <person name="Arakawa K."/>
        </authorList>
    </citation>
    <scope>NUCLEOTIDE SEQUENCE [LARGE SCALE GENOMIC DNA]</scope>
</reference>
<dbReference type="AlphaFoldDB" id="A0A4C1Z3X5"/>
<sequence length="82" mass="9113">MRCSCSAANELARKHHLPPALLAPPFCRPLSDGLVLLTNSFLHEKITPKVLMSSSLTLLDVAEVKDHQIFRSYYASLSQYAV</sequence>